<name>A0ABV6PMA9_9SPHN</name>
<feature type="domain" description="Nudix hydrolase" evidence="3">
    <location>
        <begin position="30"/>
        <end position="154"/>
    </location>
</feature>
<dbReference type="Pfam" id="PF00293">
    <property type="entry name" value="NUDIX"/>
    <property type="match status" value="1"/>
</dbReference>
<sequence>MLRLIPAPLHRAALVSAHRLRQVWWRLRKPLLHGCRVLAFDHRGYVLLVRHSYGSGRWMLPGGGIGRTEPPVSAALRELREEVGCGLHHAQVFFRVDEPLSGTTNRVQLVCGLIDGHLRPDGREIIEAAFHDPAALPANMAAALERGMAEWVTAAKAVLPRPPAAE</sequence>
<dbReference type="EMBL" id="JBHLTL010000006">
    <property type="protein sequence ID" value="MFC0590158.1"/>
    <property type="molecule type" value="Genomic_DNA"/>
</dbReference>
<dbReference type="Gene3D" id="3.90.79.10">
    <property type="entry name" value="Nucleoside Triphosphate Pyrophosphohydrolase"/>
    <property type="match status" value="1"/>
</dbReference>
<evidence type="ECO:0000256" key="2">
    <source>
        <dbReference type="ARBA" id="ARBA00022801"/>
    </source>
</evidence>
<dbReference type="PANTHER" id="PTHR43046">
    <property type="entry name" value="GDP-MANNOSE MANNOSYL HYDROLASE"/>
    <property type="match status" value="1"/>
</dbReference>
<dbReference type="Proteomes" id="UP001589943">
    <property type="component" value="Unassembled WGS sequence"/>
</dbReference>
<dbReference type="InterPro" id="IPR015797">
    <property type="entry name" value="NUDIX_hydrolase-like_dom_sf"/>
</dbReference>
<organism evidence="4 5">
    <name type="scientific">Novosphingobium aquiterrae</name>
    <dbReference type="NCBI Taxonomy" id="624388"/>
    <lineage>
        <taxon>Bacteria</taxon>
        <taxon>Pseudomonadati</taxon>
        <taxon>Pseudomonadota</taxon>
        <taxon>Alphaproteobacteria</taxon>
        <taxon>Sphingomonadales</taxon>
        <taxon>Sphingomonadaceae</taxon>
        <taxon>Novosphingobium</taxon>
    </lineage>
</organism>
<proteinExistence type="predicted"/>
<reference evidence="4 5" key="1">
    <citation type="submission" date="2024-09" db="EMBL/GenBank/DDBJ databases">
        <authorList>
            <person name="Sun Q."/>
            <person name="Mori K."/>
        </authorList>
    </citation>
    <scope>NUCLEOTIDE SEQUENCE [LARGE SCALE GENOMIC DNA]</scope>
    <source>
        <strain evidence="4 5">NCAIM B.02537</strain>
    </source>
</reference>
<evidence type="ECO:0000259" key="3">
    <source>
        <dbReference type="PROSITE" id="PS51462"/>
    </source>
</evidence>
<dbReference type="InterPro" id="IPR000086">
    <property type="entry name" value="NUDIX_hydrolase_dom"/>
</dbReference>
<dbReference type="SUPFAM" id="SSF55811">
    <property type="entry name" value="Nudix"/>
    <property type="match status" value="1"/>
</dbReference>
<evidence type="ECO:0000256" key="1">
    <source>
        <dbReference type="ARBA" id="ARBA00001946"/>
    </source>
</evidence>
<dbReference type="PANTHER" id="PTHR43046:SF14">
    <property type="entry name" value="MUTT_NUDIX FAMILY PROTEIN"/>
    <property type="match status" value="1"/>
</dbReference>
<dbReference type="InterPro" id="IPR020084">
    <property type="entry name" value="NUDIX_hydrolase_CS"/>
</dbReference>
<dbReference type="PROSITE" id="PS51462">
    <property type="entry name" value="NUDIX"/>
    <property type="match status" value="1"/>
</dbReference>
<dbReference type="RefSeq" id="WP_379481605.1">
    <property type="nucleotide sequence ID" value="NZ_JBHLTL010000006.1"/>
</dbReference>
<comment type="cofactor">
    <cofactor evidence="1">
        <name>Mg(2+)</name>
        <dbReference type="ChEBI" id="CHEBI:18420"/>
    </cofactor>
</comment>
<protein>
    <submittedName>
        <fullName evidence="4">NUDIX domain-containing protein</fullName>
    </submittedName>
</protein>
<dbReference type="PROSITE" id="PS00893">
    <property type="entry name" value="NUDIX_BOX"/>
    <property type="match status" value="1"/>
</dbReference>
<keyword evidence="5" id="KW-1185">Reference proteome</keyword>
<gene>
    <name evidence="4" type="ORF">ACFFF7_12090</name>
</gene>
<comment type="caution">
    <text evidence="4">The sequence shown here is derived from an EMBL/GenBank/DDBJ whole genome shotgun (WGS) entry which is preliminary data.</text>
</comment>
<accession>A0ABV6PMA9</accession>
<keyword evidence="2" id="KW-0378">Hydrolase</keyword>
<evidence type="ECO:0000313" key="5">
    <source>
        <dbReference type="Proteomes" id="UP001589943"/>
    </source>
</evidence>
<evidence type="ECO:0000313" key="4">
    <source>
        <dbReference type="EMBL" id="MFC0590158.1"/>
    </source>
</evidence>